<gene>
    <name evidence="6" type="primary">LOC110293952</name>
</gene>
<feature type="domain" description="EF-hand" evidence="4">
    <location>
        <begin position="64"/>
        <end position="99"/>
    </location>
</feature>
<dbReference type="Pfam" id="PF13499">
    <property type="entry name" value="EF-hand_7"/>
    <property type="match status" value="1"/>
</dbReference>
<proteinExistence type="predicted"/>
<dbReference type="GO" id="GO:0005509">
    <property type="term" value="F:calcium ion binding"/>
    <property type="evidence" value="ECO:0007669"/>
    <property type="project" value="InterPro"/>
</dbReference>
<evidence type="ECO:0000313" key="6">
    <source>
        <dbReference type="RefSeq" id="XP_021017517.1"/>
    </source>
</evidence>
<dbReference type="PRINTS" id="PR00450">
    <property type="entry name" value="RECOVERIN"/>
</dbReference>
<evidence type="ECO:0000259" key="4">
    <source>
        <dbReference type="PROSITE" id="PS50222"/>
    </source>
</evidence>
<reference evidence="6" key="1">
    <citation type="submission" date="2025-08" db="UniProtKB">
        <authorList>
            <consortium name="RefSeq"/>
        </authorList>
    </citation>
    <scope>IDENTIFICATION</scope>
</reference>
<dbReference type="PROSITE" id="PS50222">
    <property type="entry name" value="EF_HAND_2"/>
    <property type="match status" value="2"/>
</dbReference>
<keyword evidence="2" id="KW-0677">Repeat</keyword>
<dbReference type="Pfam" id="PF13202">
    <property type="entry name" value="EF-hand_5"/>
    <property type="match status" value="1"/>
</dbReference>
<dbReference type="InterPro" id="IPR011992">
    <property type="entry name" value="EF-hand-dom_pair"/>
</dbReference>
<evidence type="ECO:0000256" key="2">
    <source>
        <dbReference type="ARBA" id="ARBA00022737"/>
    </source>
</evidence>
<name>A0A6P5PMV7_MUSCR</name>
<protein>
    <submittedName>
        <fullName evidence="6">EF-hand calcium-binding domain-containing protein 1-like</fullName>
    </submittedName>
</protein>
<organism evidence="5 6">
    <name type="scientific">Mus caroli</name>
    <name type="common">Ryukyu mouse</name>
    <name type="synonym">Ricefield mouse</name>
    <dbReference type="NCBI Taxonomy" id="10089"/>
    <lineage>
        <taxon>Eukaryota</taxon>
        <taxon>Metazoa</taxon>
        <taxon>Chordata</taxon>
        <taxon>Craniata</taxon>
        <taxon>Vertebrata</taxon>
        <taxon>Euteleostomi</taxon>
        <taxon>Mammalia</taxon>
        <taxon>Eutheria</taxon>
        <taxon>Euarchontoglires</taxon>
        <taxon>Glires</taxon>
        <taxon>Rodentia</taxon>
        <taxon>Myomorpha</taxon>
        <taxon>Muroidea</taxon>
        <taxon>Muridae</taxon>
        <taxon>Murinae</taxon>
        <taxon>Mus</taxon>
        <taxon>Mus</taxon>
    </lineage>
</organism>
<evidence type="ECO:0000256" key="3">
    <source>
        <dbReference type="ARBA" id="ARBA00022837"/>
    </source>
</evidence>
<keyword evidence="3" id="KW-0106">Calcium</keyword>
<keyword evidence="1" id="KW-0479">Metal-binding</keyword>
<feature type="domain" description="EF-hand" evidence="4">
    <location>
        <begin position="145"/>
        <end position="180"/>
    </location>
</feature>
<dbReference type="InterPro" id="IPR018247">
    <property type="entry name" value="EF_Hand_1_Ca_BS"/>
</dbReference>
<dbReference type="PROSITE" id="PS00018">
    <property type="entry name" value="EF_HAND_1"/>
    <property type="match status" value="2"/>
</dbReference>
<dbReference type="RefSeq" id="XP_021017517.1">
    <property type="nucleotide sequence ID" value="XM_021161858.2"/>
</dbReference>
<dbReference type="InterPro" id="IPR002048">
    <property type="entry name" value="EF_hand_dom"/>
</dbReference>
<dbReference type="KEGG" id="mcal:110293952"/>
<dbReference type="AlphaFoldDB" id="A0A6P5PMV7"/>
<evidence type="ECO:0000256" key="1">
    <source>
        <dbReference type="ARBA" id="ARBA00022723"/>
    </source>
</evidence>
<sequence>MEQRALKKMVESIRKTVKSFKKFEVECLIRLFYSLVGCPVGKMDNTGLDCNTFRGVLQNIFGMTNDMLMNRVFFVFDKDGDGFVNLEEWIRGLAVFLRGTFEEKMRFCFEVYYLNGDAYISQENIFDMLKSSLFQHSPEEENEEGIKDLVEISLKKMDYDNDGKISFADFERAVKEDGLLLEAFGPCLPDAKFCFHFEALVFKNTPPASL</sequence>
<keyword evidence="5" id="KW-1185">Reference proteome</keyword>
<dbReference type="SUPFAM" id="SSF47473">
    <property type="entry name" value="EF-hand"/>
    <property type="match status" value="1"/>
</dbReference>
<dbReference type="Gene3D" id="1.10.238.10">
    <property type="entry name" value="EF-hand"/>
    <property type="match status" value="1"/>
</dbReference>
<dbReference type="GeneID" id="110293952"/>
<dbReference type="Proteomes" id="UP000515126">
    <property type="component" value="Chromosome 5"/>
</dbReference>
<evidence type="ECO:0000313" key="5">
    <source>
        <dbReference type="Proteomes" id="UP000515126"/>
    </source>
</evidence>
<dbReference type="SMART" id="SM00054">
    <property type="entry name" value="EFh"/>
    <property type="match status" value="3"/>
</dbReference>
<dbReference type="PANTHER" id="PTHR23055">
    <property type="entry name" value="CALCIUM BINDING PROTEINS"/>
    <property type="match status" value="1"/>
</dbReference>
<dbReference type="PANTHER" id="PTHR23055:SF67">
    <property type="entry name" value="RIKEN CDNA 1700109H08 GENE"/>
    <property type="match status" value="1"/>
</dbReference>
<accession>A0A6P5PMV7</accession>
<dbReference type="InterPro" id="IPR028846">
    <property type="entry name" value="Recoverin"/>
</dbReference>